<accession>A0ABY9H9H3</accession>
<dbReference type="Proteomes" id="UP001237011">
    <property type="component" value="Chromosome"/>
</dbReference>
<protein>
    <recommendedName>
        <fullName evidence="3">Phage portal protein</fullName>
    </recommendedName>
</protein>
<evidence type="ECO:0000313" key="2">
    <source>
        <dbReference type="Proteomes" id="UP001237011"/>
    </source>
</evidence>
<dbReference type="EMBL" id="CP132191">
    <property type="protein sequence ID" value="WLP85239.1"/>
    <property type="molecule type" value="Genomic_DNA"/>
</dbReference>
<sequence length="399" mass="45554">MALSNDDIFKNGTMLFAGNVLKKSMDQDFKINSKSYFENQGAIMQQSELATELPEIKVSKNQKEVDNFLKQNEFLSIIQKLENYLFKKGLFALGVRNGKKIILAKVVDYGFNDDNELEYLKVNVGDIQNDSESFSIYEEYSLNKNKGYVNQIAVSRNGEEKPLKEILGKAYKQKIFAGEFIPFTIFKNNAQAKAEVDLIDQQYFDLLDVKLKALYYDTFTSTPTPLINWDMGNNKVEDIKSSLYSLGKQRMIETHSIGSFTDQMARPFEIVQGQSNSITLIQSIESISYWIKQALLFKKDSSDGGVHNMHSTEAQQLNSSYNHNMEMKANLREIYYEKFIRVVLKCLGLDSQQEIEVIAPSSSKYLDKQARVLSTDQNGVLLNNNLVQSQPQEQTPVEE</sequence>
<organism evidence="1 2">
    <name type="scientific">Mycoplasma seminis</name>
    <dbReference type="NCBI Taxonomy" id="512749"/>
    <lineage>
        <taxon>Bacteria</taxon>
        <taxon>Bacillati</taxon>
        <taxon>Mycoplasmatota</taxon>
        <taxon>Mollicutes</taxon>
        <taxon>Mycoplasmataceae</taxon>
        <taxon>Mycoplasma</taxon>
    </lineage>
</organism>
<gene>
    <name evidence="1" type="ORF">Q8852_02865</name>
</gene>
<dbReference type="RefSeq" id="WP_305937676.1">
    <property type="nucleotide sequence ID" value="NZ_CP132191.1"/>
</dbReference>
<evidence type="ECO:0008006" key="3">
    <source>
        <dbReference type="Google" id="ProtNLM"/>
    </source>
</evidence>
<evidence type="ECO:0000313" key="1">
    <source>
        <dbReference type="EMBL" id="WLP85239.1"/>
    </source>
</evidence>
<reference evidence="1" key="1">
    <citation type="submission" date="2023-08" db="EMBL/GenBank/DDBJ databases">
        <title>Complete genome sequence of Mycoplasma seminis 2200.</title>
        <authorList>
            <person name="Spergser J."/>
        </authorList>
    </citation>
    <scope>NUCLEOTIDE SEQUENCE [LARGE SCALE GENOMIC DNA]</scope>
    <source>
        <strain evidence="1">2200</strain>
    </source>
</reference>
<name>A0ABY9H9H3_9MOLU</name>
<proteinExistence type="predicted"/>
<keyword evidence="2" id="KW-1185">Reference proteome</keyword>